<evidence type="ECO:0000256" key="3">
    <source>
        <dbReference type="ARBA" id="ARBA00022692"/>
    </source>
</evidence>
<reference evidence="12 13" key="1">
    <citation type="submission" date="2016-07" db="EMBL/GenBank/DDBJ databases">
        <title>Pervasive Adenine N6-methylation of Active Genes in Fungi.</title>
        <authorList>
            <consortium name="DOE Joint Genome Institute"/>
            <person name="Mondo S.J."/>
            <person name="Dannebaum R.O."/>
            <person name="Kuo R.C."/>
            <person name="Labutti K."/>
            <person name="Haridas S."/>
            <person name="Kuo A."/>
            <person name="Salamov A."/>
            <person name="Ahrendt S.R."/>
            <person name="Lipzen A."/>
            <person name="Sullivan W."/>
            <person name="Andreopoulos W.B."/>
            <person name="Clum A."/>
            <person name="Lindquist E."/>
            <person name="Daum C."/>
            <person name="Ramamoorthy G.K."/>
            <person name="Gryganskyi A."/>
            <person name="Culley D."/>
            <person name="Magnuson J.K."/>
            <person name="James T.Y."/>
            <person name="O'Malley M.A."/>
            <person name="Stajich J.E."/>
            <person name="Spatafora J.W."/>
            <person name="Visel A."/>
            <person name="Grigoriev I.V."/>
        </authorList>
    </citation>
    <scope>NUCLEOTIDE SEQUENCE [LARGE SCALE GENOMIC DNA]</scope>
    <source>
        <strain evidence="12 13">62-1032</strain>
    </source>
</reference>
<keyword evidence="4" id="KW-0547">Nucleotide-binding</keyword>
<feature type="region of interest" description="Disordered" evidence="8">
    <location>
        <begin position="51"/>
        <end position="79"/>
    </location>
</feature>
<dbReference type="InterPro" id="IPR027417">
    <property type="entry name" value="P-loop_NTPase"/>
</dbReference>
<feature type="compositionally biased region" description="Low complexity" evidence="8">
    <location>
        <begin position="21"/>
        <end position="31"/>
    </location>
</feature>
<feature type="domain" description="ABC transporter" evidence="10">
    <location>
        <begin position="471"/>
        <end position="716"/>
    </location>
</feature>
<dbReference type="InterPro" id="IPR003439">
    <property type="entry name" value="ABC_transporter-like_ATP-bd"/>
</dbReference>
<dbReference type="FunFam" id="3.40.50.300:FF:000251">
    <property type="entry name" value="ABC transporter B family member 19"/>
    <property type="match status" value="1"/>
</dbReference>
<keyword evidence="13" id="KW-1185">Reference proteome</keyword>
<feature type="region of interest" description="Disordered" evidence="8">
    <location>
        <begin position="1"/>
        <end position="39"/>
    </location>
</feature>
<feature type="transmembrane region" description="Helical" evidence="9">
    <location>
        <begin position="869"/>
        <end position="889"/>
    </location>
</feature>
<dbReference type="PROSITE" id="PS50893">
    <property type="entry name" value="ABC_TRANSPORTER_2"/>
    <property type="match status" value="2"/>
</dbReference>
<dbReference type="GO" id="GO:0005524">
    <property type="term" value="F:ATP binding"/>
    <property type="evidence" value="ECO:0007669"/>
    <property type="project" value="UniProtKB-KW"/>
</dbReference>
<keyword evidence="7 9" id="KW-0472">Membrane</keyword>
<dbReference type="FunFam" id="3.40.50.300:FF:000913">
    <property type="entry name" value="ABC multidrug transporter SitT"/>
    <property type="match status" value="1"/>
</dbReference>
<dbReference type="PANTHER" id="PTHR43394:SF27">
    <property type="entry name" value="ATP-DEPENDENT TRANSLOCASE ABCB1-LIKE"/>
    <property type="match status" value="1"/>
</dbReference>
<dbReference type="OrthoDB" id="6500128at2759"/>
<dbReference type="SUPFAM" id="SSF52540">
    <property type="entry name" value="P-loop containing nucleoside triphosphate hydrolases"/>
    <property type="match status" value="2"/>
</dbReference>
<evidence type="ECO:0000259" key="10">
    <source>
        <dbReference type="PROSITE" id="PS50893"/>
    </source>
</evidence>
<dbReference type="GO" id="GO:0090374">
    <property type="term" value="P:oligopeptide export from mitochondrion"/>
    <property type="evidence" value="ECO:0007669"/>
    <property type="project" value="TreeGrafter"/>
</dbReference>
<feature type="domain" description="ABC transmembrane type-1" evidence="11">
    <location>
        <begin position="132"/>
        <end position="436"/>
    </location>
</feature>
<evidence type="ECO:0000313" key="12">
    <source>
        <dbReference type="EMBL" id="ORY49292.1"/>
    </source>
</evidence>
<dbReference type="PANTHER" id="PTHR43394">
    <property type="entry name" value="ATP-DEPENDENT PERMEASE MDL1, MITOCHONDRIAL"/>
    <property type="match status" value="1"/>
</dbReference>
<dbReference type="GO" id="GO:0005743">
    <property type="term" value="C:mitochondrial inner membrane"/>
    <property type="evidence" value="ECO:0007669"/>
    <property type="project" value="TreeGrafter"/>
</dbReference>
<evidence type="ECO:0000256" key="2">
    <source>
        <dbReference type="ARBA" id="ARBA00007577"/>
    </source>
</evidence>
<dbReference type="PROSITE" id="PS50929">
    <property type="entry name" value="ABC_TM1F"/>
    <property type="match status" value="2"/>
</dbReference>
<dbReference type="InParanoid" id="A0A1Y2CQI7"/>
<protein>
    <submittedName>
        <fullName evidence="12">p-loop containing nucleoside triphosphate hydrolase protein</fullName>
    </submittedName>
</protein>
<feature type="transmembrane region" description="Helical" evidence="9">
    <location>
        <begin position="128"/>
        <end position="155"/>
    </location>
</feature>
<dbReference type="CDD" id="cd03249">
    <property type="entry name" value="ABC_MTABC3_MDL1_MDL2"/>
    <property type="match status" value="2"/>
</dbReference>
<evidence type="ECO:0000256" key="9">
    <source>
        <dbReference type="SAM" id="Phobius"/>
    </source>
</evidence>
<comment type="caution">
    <text evidence="12">The sequence shown here is derived from an EMBL/GenBank/DDBJ whole genome shotgun (WGS) entry which is preliminary data.</text>
</comment>
<dbReference type="Pfam" id="PF00664">
    <property type="entry name" value="ABC_membrane"/>
    <property type="match status" value="2"/>
</dbReference>
<dbReference type="EMBL" id="MCGR01000112">
    <property type="protein sequence ID" value="ORY49292.1"/>
    <property type="molecule type" value="Genomic_DNA"/>
</dbReference>
<dbReference type="CDD" id="cd18577">
    <property type="entry name" value="ABC_6TM_Pgp_ABCB1_D1_like"/>
    <property type="match status" value="1"/>
</dbReference>
<evidence type="ECO:0000259" key="11">
    <source>
        <dbReference type="PROSITE" id="PS50929"/>
    </source>
</evidence>
<evidence type="ECO:0000256" key="4">
    <source>
        <dbReference type="ARBA" id="ARBA00022741"/>
    </source>
</evidence>
<gene>
    <name evidence="12" type="ORF">BCR35DRAFT_25941</name>
</gene>
<evidence type="ECO:0000256" key="8">
    <source>
        <dbReference type="SAM" id="MobiDB-lite"/>
    </source>
</evidence>
<dbReference type="InterPro" id="IPR003593">
    <property type="entry name" value="AAA+_ATPase"/>
</dbReference>
<dbReference type="Proteomes" id="UP000193467">
    <property type="component" value="Unassembled WGS sequence"/>
</dbReference>
<evidence type="ECO:0000256" key="5">
    <source>
        <dbReference type="ARBA" id="ARBA00022840"/>
    </source>
</evidence>
<dbReference type="GO" id="GO:0016887">
    <property type="term" value="F:ATP hydrolysis activity"/>
    <property type="evidence" value="ECO:0007669"/>
    <property type="project" value="InterPro"/>
</dbReference>
<feature type="transmembrane region" description="Helical" evidence="9">
    <location>
        <begin position="940"/>
        <end position="963"/>
    </location>
</feature>
<keyword evidence="3 9" id="KW-0812">Transmembrane</keyword>
<name>A0A1Y2CQI7_9BASI</name>
<dbReference type="Gene3D" id="1.20.1560.10">
    <property type="entry name" value="ABC transporter type 1, transmembrane domain"/>
    <property type="match status" value="1"/>
</dbReference>
<sequence>MSNSTTDSTAGDASPPPPPSSISTSAIDPPSNAAAGASPIELSTVKPALEGAVASAAPEQEKEDAVLEEEQEQGASEKQSIVVEMEKIKIVSGLSEEQRKRLEEQGRVEEPTMSGYFTLFRFATKGELCLNAIGLLAAVVAGAAQPLMTVVFGALTTQFTNYGLALAESTSSPEAAARLEEVKQALFREVNKDVLYLLYIGIGMLGATYIYMAAFVYSGECNTRRIREAYLKAVLRQEVSWFDRTGAGAVTTKITTDTHQIQEGISDKIPMSVMSISTFLTGLIVGLIVNWRLTLVMCTIVPCIFGVGTAMSQYIGKYIVAMLGETAQGASLVEEVVSSIRNAHAFGAQNKLAKLYDEPNVRALEGGMKVAVVIGAGRGGFYFIIYASYALAFFYGGILIVQGHSTSGEVVTAVFAVIIGAFALSGVTPNVQAFSHARAAATSIFATIDRVPVIDSASSEGTKPDHVAGTIEIKDLDFIYPSRPAVQVLYKFNAVFPRGKMTALVGGSGSGKSTIIGLIERFYDPVGGSVKLDGIELKDLNLRWLRTQIGLVSQEPTLFATTVAGNIEHGLIGTKFEDESPEMRRKRVIEAAVQANADGFITALPEGYDTMIGERGMLLSGGQKQRIAIARAIVGDPQILLLDEATSALDTASEVIVQDALDRASAGRTTITIAHRLSTIKDADQIIVLTAGHILESAMTSESGSAHDALLKNTDGAYSRLVNAQRFREQEEEEDDDSSTDEKAPVPGELAREQLEEMARNEKPQFETLERTQTGRSVASEAIEEKRQRDFVAGVDKELSYSFFYLIKRMLQLNSAHYRDILFAVVAAGLAGSVYPVSGICFGGAIEALGLDPSTEAGAIRHGGNSYGGYYFAIAVIATVVSIVQSYYFSATAEHMARTLRLRTFSAILRQDIAFFDRDENSTGRLTAQVTDLAQKVTSLFGVTGAVLVEKSVCLIIGAVIGLCFGWRLALVGIATIPIAIGAGYVRLRVVVVKDVKNKKSHEQSAQMACEAAGAIRTVASLTREDDCVALYSKYLEEPMRVSNRTALVSNAYYSLSQALSFWIIGLIFWYGSHQLVDGALTSRTFFITMISIVFSAIESGGMFSYVPDMSKARGAAADAARLLDSRPEIDAEESSGTPFDSCEGHIRFKDVHFRYPTRPHVRVLRGLDLEVLPGQFVAIVGPSGCGKSTLIQLVERFYDPLSGEVQVDGQDISELNVQGYRKQVSLVSQEPTLYAGSVRFNITLGATIPEDQVTQEQIEQACRNANIHDFVMSLPDGYDTEVGGKGTQLSGGQKQRIAIARALIRNPKILLLDEATSALDSESEKVVQTALDQAAKGRSTIVVAHRLSTIQAADVIVSSLVFRLFAARSLFHFLQYVLRDGKVAEKGKHFELLAKTGFVSVLSLLGRLAYFLLARSIYYELVAQQSLEKQS</sequence>
<comment type="similarity">
    <text evidence="2">Belongs to the ABC transporter superfamily. ABCB family. Multidrug resistance exporter (TC 3.A.1.201) subfamily.</text>
</comment>
<feature type="transmembrane region" description="Helical" evidence="9">
    <location>
        <begin position="969"/>
        <end position="988"/>
    </location>
</feature>
<feature type="region of interest" description="Disordered" evidence="8">
    <location>
        <begin position="726"/>
        <end position="748"/>
    </location>
</feature>
<organism evidence="12 13">
    <name type="scientific">Leucosporidium creatinivorum</name>
    <dbReference type="NCBI Taxonomy" id="106004"/>
    <lineage>
        <taxon>Eukaryota</taxon>
        <taxon>Fungi</taxon>
        <taxon>Dikarya</taxon>
        <taxon>Basidiomycota</taxon>
        <taxon>Pucciniomycotina</taxon>
        <taxon>Microbotryomycetes</taxon>
        <taxon>Leucosporidiales</taxon>
        <taxon>Leucosporidium</taxon>
    </lineage>
</organism>
<dbReference type="CDD" id="cd18578">
    <property type="entry name" value="ABC_6TM_Pgp_ABCB1_D2_like"/>
    <property type="match status" value="1"/>
</dbReference>
<feature type="transmembrane region" description="Helical" evidence="9">
    <location>
        <begin position="1051"/>
        <end position="1073"/>
    </location>
</feature>
<feature type="transmembrane region" description="Helical" evidence="9">
    <location>
        <begin position="269"/>
        <end position="288"/>
    </location>
</feature>
<evidence type="ECO:0000256" key="6">
    <source>
        <dbReference type="ARBA" id="ARBA00022989"/>
    </source>
</evidence>
<evidence type="ECO:0000256" key="1">
    <source>
        <dbReference type="ARBA" id="ARBA00004141"/>
    </source>
</evidence>
<dbReference type="SUPFAM" id="SSF90123">
    <property type="entry name" value="ABC transporter transmembrane region"/>
    <property type="match status" value="2"/>
</dbReference>
<dbReference type="FunFam" id="1.20.1560.10:FF:000102">
    <property type="entry name" value="ABC multidrug transporter Mdr1"/>
    <property type="match status" value="1"/>
</dbReference>
<comment type="subcellular location">
    <subcellularLocation>
        <location evidence="1">Membrane</location>
        <topology evidence="1">Multi-pass membrane protein</topology>
    </subcellularLocation>
</comment>
<feature type="transmembrane region" description="Helical" evidence="9">
    <location>
        <begin position="196"/>
        <end position="217"/>
    </location>
</feature>
<feature type="compositionally biased region" description="Acidic residues" evidence="8">
    <location>
        <begin position="730"/>
        <end position="739"/>
    </location>
</feature>
<dbReference type="FunCoup" id="A0A1Y2CQI7">
    <property type="interactions" value="16"/>
</dbReference>
<keyword evidence="6 9" id="KW-1133">Transmembrane helix</keyword>
<feature type="transmembrane region" description="Helical" evidence="9">
    <location>
        <begin position="294"/>
        <end position="315"/>
    </location>
</feature>
<feature type="domain" description="ABC transporter" evidence="10">
    <location>
        <begin position="1147"/>
        <end position="1406"/>
    </location>
</feature>
<evidence type="ECO:0000313" key="13">
    <source>
        <dbReference type="Proteomes" id="UP000193467"/>
    </source>
</evidence>
<evidence type="ECO:0000256" key="7">
    <source>
        <dbReference type="ARBA" id="ARBA00023136"/>
    </source>
</evidence>
<dbReference type="InterPro" id="IPR017871">
    <property type="entry name" value="ABC_transporter-like_CS"/>
</dbReference>
<feature type="transmembrane region" description="Helical" evidence="9">
    <location>
        <begin position="821"/>
        <end position="849"/>
    </location>
</feature>
<feature type="transmembrane region" description="Helical" evidence="9">
    <location>
        <begin position="1393"/>
        <end position="1414"/>
    </location>
</feature>
<proteinExistence type="inferred from homology"/>
<dbReference type="Pfam" id="PF00005">
    <property type="entry name" value="ABC_tran"/>
    <property type="match status" value="2"/>
</dbReference>
<dbReference type="Gene3D" id="3.40.50.300">
    <property type="entry name" value="P-loop containing nucleotide triphosphate hydrolases"/>
    <property type="match status" value="2"/>
</dbReference>
<feature type="transmembrane region" description="Helical" evidence="9">
    <location>
        <begin position="381"/>
        <end position="404"/>
    </location>
</feature>
<feature type="transmembrane region" description="Helical" evidence="9">
    <location>
        <begin position="1085"/>
        <end position="1107"/>
    </location>
</feature>
<keyword evidence="5" id="KW-0067">ATP-binding</keyword>
<feature type="domain" description="ABC transmembrane type-1" evidence="11">
    <location>
        <begin position="822"/>
        <end position="1112"/>
    </location>
</feature>
<dbReference type="PROSITE" id="PS00211">
    <property type="entry name" value="ABC_TRANSPORTER_1"/>
    <property type="match status" value="2"/>
</dbReference>
<dbReference type="InterPro" id="IPR011527">
    <property type="entry name" value="ABC1_TM_dom"/>
</dbReference>
<dbReference type="InterPro" id="IPR036640">
    <property type="entry name" value="ABC1_TM_sf"/>
</dbReference>
<keyword evidence="12" id="KW-0378">Hydrolase</keyword>
<dbReference type="InterPro" id="IPR039421">
    <property type="entry name" value="Type_1_exporter"/>
</dbReference>
<accession>A0A1Y2CQI7</accession>
<dbReference type="SMART" id="SM00382">
    <property type="entry name" value="AAA"/>
    <property type="match status" value="2"/>
</dbReference>
<dbReference type="STRING" id="106004.A0A1Y2CQI7"/>
<feature type="transmembrane region" description="Helical" evidence="9">
    <location>
        <begin position="410"/>
        <end position="428"/>
    </location>
</feature>
<dbReference type="GO" id="GO:0015421">
    <property type="term" value="F:ABC-type oligopeptide transporter activity"/>
    <property type="evidence" value="ECO:0007669"/>
    <property type="project" value="TreeGrafter"/>
</dbReference>